<organism evidence="1 2">
    <name type="scientific">Meloidogyne enterolobii</name>
    <name type="common">Root-knot nematode worm</name>
    <name type="synonym">Meloidogyne mayaguensis</name>
    <dbReference type="NCBI Taxonomy" id="390850"/>
    <lineage>
        <taxon>Eukaryota</taxon>
        <taxon>Metazoa</taxon>
        <taxon>Ecdysozoa</taxon>
        <taxon>Nematoda</taxon>
        <taxon>Chromadorea</taxon>
        <taxon>Rhabditida</taxon>
        <taxon>Tylenchina</taxon>
        <taxon>Tylenchomorpha</taxon>
        <taxon>Tylenchoidea</taxon>
        <taxon>Meloidogynidae</taxon>
        <taxon>Meloidogyninae</taxon>
        <taxon>Meloidogyne</taxon>
    </lineage>
</organism>
<dbReference type="OrthoDB" id="2192946at2759"/>
<comment type="caution">
    <text evidence="1">The sequence shown here is derived from an EMBL/GenBank/DDBJ whole genome shotgun (WGS) entry which is preliminary data.</text>
</comment>
<accession>A0A6V7TKY3</accession>
<proteinExistence type="predicted"/>
<dbReference type="Proteomes" id="UP000580250">
    <property type="component" value="Unassembled WGS sequence"/>
</dbReference>
<dbReference type="EMBL" id="CAJEWN010000005">
    <property type="protein sequence ID" value="CAD2126421.1"/>
    <property type="molecule type" value="Genomic_DNA"/>
</dbReference>
<reference evidence="1 2" key="1">
    <citation type="submission" date="2020-08" db="EMBL/GenBank/DDBJ databases">
        <authorList>
            <person name="Koutsovoulos G."/>
            <person name="Danchin GJ E."/>
        </authorList>
    </citation>
    <scope>NUCLEOTIDE SEQUENCE [LARGE SCALE GENOMIC DNA]</scope>
</reference>
<dbReference type="AlphaFoldDB" id="A0A6V7TKY3"/>
<gene>
    <name evidence="1" type="ORF">MENT_LOCUS1493</name>
</gene>
<name>A0A6V7TKY3_MELEN</name>
<protein>
    <submittedName>
        <fullName evidence="1">Uncharacterized protein</fullName>
    </submittedName>
</protein>
<evidence type="ECO:0000313" key="2">
    <source>
        <dbReference type="Proteomes" id="UP000580250"/>
    </source>
</evidence>
<evidence type="ECO:0000313" key="1">
    <source>
        <dbReference type="EMBL" id="CAD2126421.1"/>
    </source>
</evidence>
<sequence length="67" mass="8076">MAIELDILSKLPFWKKLRRQILLKVVHDNFFEYDDCFVPTNIVHSAQKKNIADIREDDRETVLFDHF</sequence>